<accession>A0A2X3W9Y6</accession>
<evidence type="ECO:0000313" key="3">
    <source>
        <dbReference type="Proteomes" id="UP000249495"/>
    </source>
</evidence>
<protein>
    <submittedName>
        <fullName evidence="2">Uncharacterized protein</fullName>
    </submittedName>
</protein>
<dbReference type="EMBL" id="LS483343">
    <property type="protein sequence ID" value="SQF41156.1"/>
    <property type="molecule type" value="Genomic_DNA"/>
</dbReference>
<name>A0A2X3W9Y6_9STRE</name>
<reference evidence="2 3" key="1">
    <citation type="submission" date="2018-06" db="EMBL/GenBank/DDBJ databases">
        <authorList>
            <consortium name="Pathogen Informatics"/>
            <person name="Doyle S."/>
        </authorList>
    </citation>
    <scope>NUCLEOTIDE SEQUENCE [LARGE SCALE GENOMIC DNA]</scope>
    <source>
        <strain evidence="2 3">NCTC12278</strain>
    </source>
</reference>
<feature type="transmembrane region" description="Helical" evidence="1">
    <location>
        <begin position="18"/>
        <end position="38"/>
    </location>
</feature>
<organism evidence="2 3">
    <name type="scientific">Streptococcus ferus</name>
    <dbReference type="NCBI Taxonomy" id="1345"/>
    <lineage>
        <taxon>Bacteria</taxon>
        <taxon>Bacillati</taxon>
        <taxon>Bacillota</taxon>
        <taxon>Bacilli</taxon>
        <taxon>Lactobacillales</taxon>
        <taxon>Streptococcaceae</taxon>
        <taxon>Streptococcus</taxon>
    </lineage>
</organism>
<evidence type="ECO:0000313" key="2">
    <source>
        <dbReference type="EMBL" id="SQF41156.1"/>
    </source>
</evidence>
<evidence type="ECO:0000256" key="1">
    <source>
        <dbReference type="SAM" id="Phobius"/>
    </source>
</evidence>
<dbReference type="STRING" id="1123303.GCA_000372425_01250"/>
<dbReference type="AlphaFoldDB" id="A0A2X3W9Y6"/>
<keyword evidence="1" id="KW-1133">Transmembrane helix</keyword>
<sequence length="39" mass="4172">MEKELITFEEVDSKEFNGWAEIGIAFGTGVVIGGAIVLT</sequence>
<proteinExistence type="predicted"/>
<dbReference type="Proteomes" id="UP000249495">
    <property type="component" value="Chromosome 1"/>
</dbReference>
<dbReference type="KEGG" id="sfer:NCTC12278_01754"/>
<keyword evidence="1" id="KW-0812">Transmembrane</keyword>
<keyword evidence="1" id="KW-0472">Membrane</keyword>
<gene>
    <name evidence="2" type="ORF">NCTC12278_01754</name>
</gene>
<keyword evidence="3" id="KW-1185">Reference proteome</keyword>